<evidence type="ECO:0000313" key="2">
    <source>
        <dbReference type="EMBL" id="PMC43407.1"/>
    </source>
</evidence>
<dbReference type="EMBL" id="PNGV01000001">
    <property type="protein sequence ID" value="PMC43407.1"/>
    <property type="molecule type" value="Genomic_DNA"/>
</dbReference>
<feature type="region of interest" description="Disordered" evidence="1">
    <location>
        <begin position="1"/>
        <end position="25"/>
    </location>
</feature>
<name>A0A2N6RZ59_9BIFI</name>
<dbReference type="SUPFAM" id="SSF52540">
    <property type="entry name" value="P-loop containing nucleoside triphosphate hydrolases"/>
    <property type="match status" value="1"/>
</dbReference>
<dbReference type="AlphaFoldDB" id="A0A2N6RZ59"/>
<protein>
    <submittedName>
        <fullName evidence="2">ATPase</fullName>
    </submittedName>
</protein>
<dbReference type="Gene3D" id="3.40.50.300">
    <property type="entry name" value="P-loop containing nucleotide triphosphate hydrolases"/>
    <property type="match status" value="1"/>
</dbReference>
<organism evidence="2 3">
    <name type="scientific">Gardnerella greenwoodii</name>
    <dbReference type="NCBI Taxonomy" id="2914925"/>
    <lineage>
        <taxon>Bacteria</taxon>
        <taxon>Bacillati</taxon>
        <taxon>Actinomycetota</taxon>
        <taxon>Actinomycetes</taxon>
        <taxon>Bifidobacteriales</taxon>
        <taxon>Bifidobacteriaceae</taxon>
        <taxon>Gardnerella</taxon>
    </lineage>
</organism>
<dbReference type="GeneID" id="98326794"/>
<proteinExistence type="predicted"/>
<keyword evidence="3" id="KW-1185">Reference proteome</keyword>
<dbReference type="Proteomes" id="UP000235771">
    <property type="component" value="Unassembled WGS sequence"/>
</dbReference>
<reference evidence="2 3" key="1">
    <citation type="submission" date="2017-09" db="EMBL/GenBank/DDBJ databases">
        <title>Bacterial strain isolated from the female urinary microbiota.</title>
        <authorList>
            <person name="Thomas-White K."/>
            <person name="Kumar N."/>
            <person name="Forster S."/>
            <person name="Putonti C."/>
            <person name="Lawley T."/>
            <person name="Wolfe A.J."/>
        </authorList>
    </citation>
    <scope>NUCLEOTIDE SEQUENCE [LARGE SCALE GENOMIC DNA]</scope>
    <source>
        <strain evidence="2 3">UMB1686</strain>
    </source>
</reference>
<sequence>MSTNIDLNNKLASARQTDSSGTSNLARFSASKDVNRYVYPPQASSYSNPSAIRSDCVNSSTLVDDHTVITTIAPKNRNISLQNLNQSFCEYSEEAPLESELLEALPSNILVGTAATDGIGLSTLLSILARYISKQGYSVAIIDADLTHGGLDVLLGLESDEGRRLQEVEAPLGRCDGYVLKNELIHWDDVDVLAFSPWRSERPEPWVVEAVIRALAEACDVVIVDIGSGKSSVEIYKSIPQLSASATLASVELSVLDLARFRAYSHVLKSTCNVDIISDDFAAIGMCPRGLKQKSYVLSVDEASEYLSTQILGFLPYDSNLHADIIGGYGIREVPSCMKSAMKKLGNWLFTEAIFSKKESSNKRRHSKFSHFSYSRGKYGRK</sequence>
<evidence type="ECO:0000256" key="1">
    <source>
        <dbReference type="SAM" id="MobiDB-lite"/>
    </source>
</evidence>
<accession>A0A2N6RZ59</accession>
<evidence type="ECO:0000313" key="3">
    <source>
        <dbReference type="Proteomes" id="UP000235771"/>
    </source>
</evidence>
<comment type="caution">
    <text evidence="2">The sequence shown here is derived from an EMBL/GenBank/DDBJ whole genome shotgun (WGS) entry which is preliminary data.</text>
</comment>
<gene>
    <name evidence="2" type="ORF">CJ216_04955</name>
</gene>
<dbReference type="InterPro" id="IPR027417">
    <property type="entry name" value="P-loop_NTPase"/>
</dbReference>
<dbReference type="RefSeq" id="WP_102695062.1">
    <property type="nucleotide sequence ID" value="NZ_JAKNCL010000003.1"/>
</dbReference>